<name>A0A4P6V3I0_9HYPH</name>
<dbReference type="GO" id="GO:0006355">
    <property type="term" value="P:regulation of DNA-templated transcription"/>
    <property type="evidence" value="ECO:0007669"/>
    <property type="project" value="InterPro"/>
</dbReference>
<dbReference type="GO" id="GO:0043565">
    <property type="term" value="F:sequence-specific DNA binding"/>
    <property type="evidence" value="ECO:0007669"/>
    <property type="project" value="InterPro"/>
</dbReference>
<dbReference type="InterPro" id="IPR009215">
    <property type="entry name" value="TIM-br_IGPS-like"/>
</dbReference>
<dbReference type="OrthoDB" id="9805644at2"/>
<keyword evidence="1" id="KW-0547">Nucleotide-binding</keyword>
<feature type="domain" description="Sigma-54 factor interaction" evidence="6">
    <location>
        <begin position="295"/>
        <end position="517"/>
    </location>
</feature>
<dbReference type="PANTHER" id="PTHR31862:SF1">
    <property type="entry name" value="UPF0261 DOMAIN PROTEIN (AFU_ORTHOLOGUE AFUA_1G10120)"/>
    <property type="match status" value="1"/>
</dbReference>
<evidence type="ECO:0000259" key="6">
    <source>
        <dbReference type="PROSITE" id="PS50045"/>
    </source>
</evidence>
<keyword evidence="5" id="KW-0804">Transcription</keyword>
<dbReference type="InterPro" id="IPR013785">
    <property type="entry name" value="Aldolase_TIM"/>
</dbReference>
<dbReference type="InterPro" id="IPR009057">
    <property type="entry name" value="Homeodomain-like_sf"/>
</dbReference>
<protein>
    <submittedName>
        <fullName evidence="7">Sigma-54-dependent Fis family transcriptional regulator</fullName>
    </submittedName>
</protein>
<keyword evidence="3" id="KW-0902">Two-component regulatory system</keyword>
<dbReference type="Gene3D" id="1.10.10.60">
    <property type="entry name" value="Homeodomain-like"/>
    <property type="match status" value="1"/>
</dbReference>
<dbReference type="SUPFAM" id="SSF46689">
    <property type="entry name" value="Homeodomain-like"/>
    <property type="match status" value="1"/>
</dbReference>
<evidence type="ECO:0000313" key="8">
    <source>
        <dbReference type="Proteomes" id="UP000293719"/>
    </source>
</evidence>
<dbReference type="CDD" id="cd00009">
    <property type="entry name" value="AAA"/>
    <property type="match status" value="1"/>
</dbReference>
<dbReference type="InterPro" id="IPR051353">
    <property type="entry name" value="Tobamovirus_resist_UPF0261"/>
</dbReference>
<dbReference type="Pfam" id="PF25601">
    <property type="entry name" value="AAA_lid_14"/>
    <property type="match status" value="1"/>
</dbReference>
<dbReference type="KEGG" id="rpod:E0E05_16075"/>
<dbReference type="PROSITE" id="PS50045">
    <property type="entry name" value="SIGMA54_INTERACT_4"/>
    <property type="match status" value="1"/>
</dbReference>
<dbReference type="GO" id="GO:0000160">
    <property type="term" value="P:phosphorelay signal transduction system"/>
    <property type="evidence" value="ECO:0007669"/>
    <property type="project" value="UniProtKB-KW"/>
</dbReference>
<dbReference type="EMBL" id="CP036532">
    <property type="protein sequence ID" value="QBK31971.1"/>
    <property type="molecule type" value="Genomic_DNA"/>
</dbReference>
<reference evidence="7 8" key="1">
    <citation type="journal article" date="2017" name="Int. J. Syst. Evol. Microbiol.">
        <title>Roseitalea porphyridii gen. nov., sp. nov., isolated from a red alga, and reclassification of Hoeflea suaedae Chung et al. 2013 as Pseudohoeflea suaedae gen. nov., comb. nov.</title>
        <authorList>
            <person name="Hyeon J.W."/>
            <person name="Jeong S.E."/>
            <person name="Baek K."/>
            <person name="Jeon C.O."/>
        </authorList>
    </citation>
    <scope>NUCLEOTIDE SEQUENCE [LARGE SCALE GENOMIC DNA]</scope>
    <source>
        <strain evidence="7 8">MA7-20</strain>
    </source>
</reference>
<dbReference type="Proteomes" id="UP000293719">
    <property type="component" value="Chromosome"/>
</dbReference>
<dbReference type="Gene3D" id="3.40.50.300">
    <property type="entry name" value="P-loop containing nucleotide triphosphate hydrolases"/>
    <property type="match status" value="1"/>
</dbReference>
<dbReference type="InterPro" id="IPR027417">
    <property type="entry name" value="P-loop_NTPase"/>
</dbReference>
<dbReference type="GO" id="GO:0003824">
    <property type="term" value="F:catalytic activity"/>
    <property type="evidence" value="ECO:0007669"/>
    <property type="project" value="InterPro"/>
</dbReference>
<evidence type="ECO:0000313" key="7">
    <source>
        <dbReference type="EMBL" id="QBK31971.1"/>
    </source>
</evidence>
<sequence>MMPRVDVLERCRKIRADENGILVGAAIGAGLMAEAATRGGVDLLIAITAGRFRMMGGASLTCMMPIADSNALTARFARSEILNNSTVPVFFGANCMDPRLDLDAFLDRVRDWGFSGVTNFPSALFVTGGLRDRMEAAGIGFGREVELVKRAKEHGLATIAYVQTPQEARVMAQAPADIVNVNLGWNQGGTRGVESRLSVSDAGSWVRHMVETIGRANPDVLPVIEGGPITTAEELVAVCRESRALGYIGGSTIDRMPLEDSVSDKTSSFKTMHVLRSRLDRLEQRLERSPIEKILPGTSDAVRMAVARTHEAAGSELPVLIIGEPGTGRRQIARAIHRHGRRRNDPFRIVGCAGKTEEELAAELFGHRGPEDERRRLGLLEVLQGGTLAIADVCQAPAGLQTQFLDMVSSGRMPRSTGGEGPGPDIRLLFTARPAGMEDGIDPALHARIGALEVLLPPLRERPEDIPLLARQILDRIGDRSGRAARGLDPAAHRALISHGWPGNLDELHHVLTRASMTTGDGPIAAAAIKHALGTSHSMTPRPDVVDEKSWLLDGLRRNRFRRNQTAAFLGISRKTLYNKMKRHGLLST</sequence>
<dbReference type="Pfam" id="PF00158">
    <property type="entry name" value="Sigma54_activat"/>
    <property type="match status" value="1"/>
</dbReference>
<dbReference type="PANTHER" id="PTHR31862">
    <property type="entry name" value="UPF0261 DOMAIN PROTEIN (AFU_ORTHOLOGUE AFUA_1G10120)"/>
    <property type="match status" value="1"/>
</dbReference>
<dbReference type="SUPFAM" id="SSF51621">
    <property type="entry name" value="Phosphoenolpyruvate/pyruvate domain"/>
    <property type="match status" value="1"/>
</dbReference>
<organism evidence="7 8">
    <name type="scientific">Roseitalea porphyridii</name>
    <dbReference type="NCBI Taxonomy" id="1852022"/>
    <lineage>
        <taxon>Bacteria</taxon>
        <taxon>Pseudomonadati</taxon>
        <taxon>Pseudomonadota</taxon>
        <taxon>Alphaproteobacteria</taxon>
        <taxon>Hyphomicrobiales</taxon>
        <taxon>Ahrensiaceae</taxon>
        <taxon>Roseitalea</taxon>
    </lineage>
</organism>
<dbReference type="InterPro" id="IPR058031">
    <property type="entry name" value="AAA_lid_NorR"/>
</dbReference>
<evidence type="ECO:0000256" key="4">
    <source>
        <dbReference type="ARBA" id="ARBA00023015"/>
    </source>
</evidence>
<dbReference type="Pfam" id="PF02954">
    <property type="entry name" value="HTH_8"/>
    <property type="match status" value="1"/>
</dbReference>
<dbReference type="AlphaFoldDB" id="A0A4P6V3I0"/>
<keyword evidence="4" id="KW-0805">Transcription regulation</keyword>
<accession>A0A4P6V3I0</accession>
<dbReference type="Gene3D" id="1.10.8.60">
    <property type="match status" value="1"/>
</dbReference>
<dbReference type="Pfam" id="PF09370">
    <property type="entry name" value="PEP_hydrolase"/>
    <property type="match status" value="1"/>
</dbReference>
<keyword evidence="8" id="KW-1185">Reference proteome</keyword>
<dbReference type="Gene3D" id="3.20.20.70">
    <property type="entry name" value="Aldolase class I"/>
    <property type="match status" value="1"/>
</dbReference>
<gene>
    <name evidence="7" type="ORF">E0E05_16075</name>
</gene>
<dbReference type="RefSeq" id="WP_131617615.1">
    <property type="nucleotide sequence ID" value="NZ_CP036532.1"/>
</dbReference>
<dbReference type="InterPro" id="IPR002197">
    <property type="entry name" value="HTH_Fis"/>
</dbReference>
<dbReference type="GO" id="GO:0005524">
    <property type="term" value="F:ATP binding"/>
    <property type="evidence" value="ECO:0007669"/>
    <property type="project" value="InterPro"/>
</dbReference>
<evidence type="ECO:0000256" key="1">
    <source>
        <dbReference type="ARBA" id="ARBA00022741"/>
    </source>
</evidence>
<dbReference type="GeneID" id="90768824"/>
<evidence type="ECO:0000256" key="5">
    <source>
        <dbReference type="ARBA" id="ARBA00023163"/>
    </source>
</evidence>
<proteinExistence type="predicted"/>
<evidence type="ECO:0000256" key="3">
    <source>
        <dbReference type="ARBA" id="ARBA00023012"/>
    </source>
</evidence>
<dbReference type="SUPFAM" id="SSF52540">
    <property type="entry name" value="P-loop containing nucleoside triphosphate hydrolases"/>
    <property type="match status" value="1"/>
</dbReference>
<evidence type="ECO:0000256" key="2">
    <source>
        <dbReference type="ARBA" id="ARBA00022840"/>
    </source>
</evidence>
<keyword evidence="2" id="KW-0067">ATP-binding</keyword>
<dbReference type="InterPro" id="IPR015813">
    <property type="entry name" value="Pyrv/PenolPyrv_kinase-like_dom"/>
</dbReference>
<dbReference type="InterPro" id="IPR002078">
    <property type="entry name" value="Sigma_54_int"/>
</dbReference>